<dbReference type="GO" id="GO:0022857">
    <property type="term" value="F:transmembrane transporter activity"/>
    <property type="evidence" value="ECO:0007669"/>
    <property type="project" value="InterPro"/>
</dbReference>
<dbReference type="RefSeq" id="WP_129354976.1">
    <property type="nucleotide sequence ID" value="NZ_CP026538.1"/>
</dbReference>
<keyword evidence="10 11" id="KW-0472">Membrane</keyword>
<evidence type="ECO:0000256" key="3">
    <source>
        <dbReference type="ARBA" id="ARBA00022516"/>
    </source>
</evidence>
<feature type="transmembrane region" description="Helical" evidence="11">
    <location>
        <begin position="61"/>
        <end position="79"/>
    </location>
</feature>
<evidence type="ECO:0000313" key="14">
    <source>
        <dbReference type="Proteomes" id="UP000293296"/>
    </source>
</evidence>
<dbReference type="Gene3D" id="1.10.3730.20">
    <property type="match status" value="1"/>
</dbReference>
<sequence length="288" mass="30600">MHWFWLSLTTAATQAVKDTFLKAAMGRTDPTLAMFLYSAGAAMFLWLFAAPSAEVVLAPSFWPLLALGGALGGLTYWLYGLALSRGDLSLTLPMLAFTPLFLLITSPITLGEFPRPGGLAGIALVVVGAYVLNLRERRHGLLGPVRALFTNAGSRLMLAVAVVWSIGANIDKLGLQASSPALWGASIYTATALGLLPFLGRTLKRTLAVLPSFPWAILTAGFLEAVGLFCQMHALPLTQVSYVIAVKRLSIIFGVLLGAAVFREPDLGHRLPGAAVMVVGVFFIAVFG</sequence>
<dbReference type="OrthoDB" id="5762785at2"/>
<dbReference type="Proteomes" id="UP000293296">
    <property type="component" value="Chromosome"/>
</dbReference>
<evidence type="ECO:0000256" key="1">
    <source>
        <dbReference type="ARBA" id="ARBA00004651"/>
    </source>
</evidence>
<evidence type="ECO:0000256" key="8">
    <source>
        <dbReference type="ARBA" id="ARBA00022989"/>
    </source>
</evidence>
<comment type="subcellular location">
    <subcellularLocation>
        <location evidence="1">Cell membrane</location>
        <topology evidence="1">Multi-pass membrane protein</topology>
    </subcellularLocation>
</comment>
<organism evidence="13 14">
    <name type="scientific">Solidesulfovibrio carbinolicus</name>
    <dbReference type="NCBI Taxonomy" id="296842"/>
    <lineage>
        <taxon>Bacteria</taxon>
        <taxon>Pseudomonadati</taxon>
        <taxon>Thermodesulfobacteriota</taxon>
        <taxon>Desulfovibrionia</taxon>
        <taxon>Desulfovibrionales</taxon>
        <taxon>Desulfovibrionaceae</taxon>
        <taxon>Solidesulfovibrio</taxon>
    </lineage>
</organism>
<dbReference type="SUPFAM" id="SSF103481">
    <property type="entry name" value="Multidrug resistance efflux transporter EmrE"/>
    <property type="match status" value="2"/>
</dbReference>
<feature type="transmembrane region" description="Helical" evidence="11">
    <location>
        <begin position="212"/>
        <end position="230"/>
    </location>
</feature>
<evidence type="ECO:0000256" key="6">
    <source>
        <dbReference type="ARBA" id="ARBA00022692"/>
    </source>
</evidence>
<feature type="transmembrane region" description="Helical" evidence="11">
    <location>
        <begin position="117"/>
        <end position="132"/>
    </location>
</feature>
<dbReference type="EMBL" id="CP026538">
    <property type="protein sequence ID" value="QAZ69002.1"/>
    <property type="molecule type" value="Genomic_DNA"/>
</dbReference>
<keyword evidence="4" id="KW-0997">Cell inner membrane</keyword>
<evidence type="ECO:0000256" key="9">
    <source>
        <dbReference type="ARBA" id="ARBA00023098"/>
    </source>
</evidence>
<feature type="transmembrane region" description="Helical" evidence="11">
    <location>
        <begin position="91"/>
        <end position="110"/>
    </location>
</feature>
<dbReference type="PANTHER" id="PTHR30561">
    <property type="entry name" value="SMR FAMILY PROTON-DEPENDENT DRUG EFFLUX TRANSPORTER SUGE"/>
    <property type="match status" value="1"/>
</dbReference>
<dbReference type="InterPro" id="IPR000620">
    <property type="entry name" value="EamA_dom"/>
</dbReference>
<evidence type="ECO:0000256" key="2">
    <source>
        <dbReference type="ARBA" id="ARBA00022475"/>
    </source>
</evidence>
<evidence type="ECO:0000313" key="13">
    <source>
        <dbReference type="EMBL" id="QAZ69002.1"/>
    </source>
</evidence>
<keyword evidence="5" id="KW-0441">Lipid A biosynthesis</keyword>
<evidence type="ECO:0000256" key="11">
    <source>
        <dbReference type="SAM" id="Phobius"/>
    </source>
</evidence>
<feature type="transmembrane region" description="Helical" evidence="11">
    <location>
        <begin position="242"/>
        <end position="262"/>
    </location>
</feature>
<dbReference type="GO" id="GO:0009103">
    <property type="term" value="P:lipopolysaccharide biosynthetic process"/>
    <property type="evidence" value="ECO:0007669"/>
    <property type="project" value="UniProtKB-KW"/>
</dbReference>
<feature type="domain" description="EamA" evidence="12">
    <location>
        <begin position="156"/>
        <end position="285"/>
    </location>
</feature>
<evidence type="ECO:0000259" key="12">
    <source>
        <dbReference type="Pfam" id="PF00892"/>
    </source>
</evidence>
<keyword evidence="6 11" id="KW-0812">Transmembrane</keyword>
<feature type="domain" description="EamA" evidence="12">
    <location>
        <begin position="4"/>
        <end position="133"/>
    </location>
</feature>
<name>A0A4V0YR93_9BACT</name>
<evidence type="ECO:0000256" key="4">
    <source>
        <dbReference type="ARBA" id="ARBA00022519"/>
    </source>
</evidence>
<evidence type="ECO:0000256" key="7">
    <source>
        <dbReference type="ARBA" id="ARBA00022985"/>
    </source>
</evidence>
<keyword evidence="14" id="KW-1185">Reference proteome</keyword>
<dbReference type="KEGG" id="dcb:C3Y92_17865"/>
<keyword evidence="9" id="KW-0443">Lipid metabolism</keyword>
<dbReference type="InterPro" id="IPR037185">
    <property type="entry name" value="EmrE-like"/>
</dbReference>
<feature type="transmembrane region" description="Helical" evidence="11">
    <location>
        <begin position="31"/>
        <end position="49"/>
    </location>
</feature>
<feature type="transmembrane region" description="Helical" evidence="11">
    <location>
        <begin position="268"/>
        <end position="287"/>
    </location>
</feature>
<protein>
    <recommendedName>
        <fullName evidence="12">EamA domain-containing protein</fullName>
    </recommendedName>
</protein>
<keyword evidence="7" id="KW-0448">Lipopolysaccharide biosynthesis</keyword>
<dbReference type="Pfam" id="PF00892">
    <property type="entry name" value="EamA"/>
    <property type="match status" value="2"/>
</dbReference>
<feature type="transmembrane region" description="Helical" evidence="11">
    <location>
        <begin position="152"/>
        <end position="170"/>
    </location>
</feature>
<gene>
    <name evidence="13" type="ORF">C3Y92_17865</name>
</gene>
<accession>A0A4V0YR93</accession>
<evidence type="ECO:0000256" key="5">
    <source>
        <dbReference type="ARBA" id="ARBA00022556"/>
    </source>
</evidence>
<dbReference type="GO" id="GO:0009245">
    <property type="term" value="P:lipid A biosynthetic process"/>
    <property type="evidence" value="ECO:0007669"/>
    <property type="project" value="UniProtKB-KW"/>
</dbReference>
<keyword evidence="3" id="KW-0444">Lipid biosynthesis</keyword>
<dbReference type="GO" id="GO:0005886">
    <property type="term" value="C:plasma membrane"/>
    <property type="evidence" value="ECO:0007669"/>
    <property type="project" value="UniProtKB-SubCell"/>
</dbReference>
<evidence type="ECO:0000256" key="10">
    <source>
        <dbReference type="ARBA" id="ARBA00023136"/>
    </source>
</evidence>
<feature type="transmembrane region" description="Helical" evidence="11">
    <location>
        <begin position="182"/>
        <end position="200"/>
    </location>
</feature>
<dbReference type="PANTHER" id="PTHR30561:SF9">
    <property type="entry name" value="4-AMINO-4-DEOXY-L-ARABINOSE-PHOSPHOUNDECAPRENOL FLIPPASE SUBUNIT ARNF-RELATED"/>
    <property type="match status" value="1"/>
</dbReference>
<dbReference type="InterPro" id="IPR000390">
    <property type="entry name" value="Small_drug/metabolite_transptr"/>
</dbReference>
<reference evidence="13 14" key="1">
    <citation type="submission" date="2018-02" db="EMBL/GenBank/DDBJ databases">
        <title>Genome sequence of Desulfovibrio carbinolicus DSM 3852.</title>
        <authorList>
            <person name="Wilbanks E."/>
            <person name="Skennerton C.T."/>
            <person name="Orphan V.J."/>
        </authorList>
    </citation>
    <scope>NUCLEOTIDE SEQUENCE [LARGE SCALE GENOMIC DNA]</scope>
    <source>
        <strain evidence="13 14">DSM 3852</strain>
    </source>
</reference>
<dbReference type="AlphaFoldDB" id="A0A4V0YR93"/>
<keyword evidence="2" id="KW-1003">Cell membrane</keyword>
<keyword evidence="8 11" id="KW-1133">Transmembrane helix</keyword>
<proteinExistence type="predicted"/>